<sequence>MFAIVSPRTLLLQLRAPCAFQFKPGNRTALKKIIDALPGAVSSPLAGPLAYKDVLAACPASGDGTAHSADRL</sequence>
<name>A0ABD7SEU3_XANVA</name>
<gene>
    <name evidence="1" type="ORF">FQK01_03120</name>
</gene>
<dbReference type="AlphaFoldDB" id="A0ABD7SEU3"/>
<organism evidence="1 2">
    <name type="scientific">Xanthomonas vasicola</name>
    <dbReference type="NCBI Taxonomy" id="56459"/>
    <lineage>
        <taxon>Bacteria</taxon>
        <taxon>Pseudomonadati</taxon>
        <taxon>Pseudomonadota</taxon>
        <taxon>Gammaproteobacteria</taxon>
        <taxon>Lysobacterales</taxon>
        <taxon>Lysobacteraceae</taxon>
        <taxon>Xanthomonas</taxon>
    </lineage>
</organism>
<dbReference type="EMBL" id="VOCK01000003">
    <property type="protein sequence ID" value="TWQ56521.1"/>
    <property type="molecule type" value="Genomic_DNA"/>
</dbReference>
<proteinExistence type="predicted"/>
<protein>
    <submittedName>
        <fullName evidence="1">Uncharacterized protein</fullName>
    </submittedName>
</protein>
<dbReference type="Proteomes" id="UP000320455">
    <property type="component" value="Unassembled WGS sequence"/>
</dbReference>
<comment type="caution">
    <text evidence="1">The sequence shown here is derived from an EMBL/GenBank/DDBJ whole genome shotgun (WGS) entry which is preliminary data.</text>
</comment>
<accession>A0ABD7SEU3</accession>
<keyword evidence="2" id="KW-1185">Reference proteome</keyword>
<evidence type="ECO:0000313" key="1">
    <source>
        <dbReference type="EMBL" id="TWQ56521.1"/>
    </source>
</evidence>
<evidence type="ECO:0000313" key="2">
    <source>
        <dbReference type="Proteomes" id="UP000320455"/>
    </source>
</evidence>
<reference evidence="2" key="1">
    <citation type="journal article" date="2020" name="Phytopathology">
        <title>Genomic acquisitions in emerging populations of Xanthomonas vasicola pv. vasculorum infecting corn in the U.S. and Argentina.</title>
        <authorList>
            <person name="Perez-Quintero A.L."/>
        </authorList>
    </citation>
    <scope>NUCLEOTIDE SEQUENCE [LARGE SCALE GENOMIC DNA]</scope>
    <source>
        <strain evidence="2">Xvh-L</strain>
    </source>
</reference>